<gene>
    <name evidence="1" type="ordered locus">Sked_28770</name>
</gene>
<reference evidence="1 2" key="1">
    <citation type="journal article" date="2009" name="Stand. Genomic Sci.">
        <title>Complete genome sequence of Sanguibacter keddieii type strain (ST-74).</title>
        <authorList>
            <person name="Ivanova N."/>
            <person name="Sikorski J."/>
            <person name="Sims D."/>
            <person name="Brettin T."/>
            <person name="Detter J.C."/>
            <person name="Han C."/>
            <person name="Lapidus A."/>
            <person name="Copeland A."/>
            <person name="Glavina Del Rio T."/>
            <person name="Nolan M."/>
            <person name="Chen F."/>
            <person name="Lucas S."/>
            <person name="Tice H."/>
            <person name="Cheng J.F."/>
            <person name="Bruce D."/>
            <person name="Goodwin L."/>
            <person name="Pitluck S."/>
            <person name="Pati A."/>
            <person name="Mavromatis K."/>
            <person name="Chen A."/>
            <person name="Palaniappan K."/>
            <person name="D'haeseleer P."/>
            <person name="Chain P."/>
            <person name="Bristow J."/>
            <person name="Eisen J.A."/>
            <person name="Markowitz V."/>
            <person name="Hugenholtz P."/>
            <person name="Goker M."/>
            <person name="Pukall R."/>
            <person name="Klenk H.P."/>
            <person name="Kyrpides N.C."/>
        </authorList>
    </citation>
    <scope>NUCLEOTIDE SEQUENCE [LARGE SCALE GENOMIC DNA]</scope>
    <source>
        <strain evidence="2">ATCC 51767 / DSM 10542 / NCFB 3025 / ST-74</strain>
    </source>
</reference>
<organism evidence="1 2">
    <name type="scientific">Sanguibacter keddieii (strain ATCC 51767 / DSM 10542 / NCFB 3025 / ST-74)</name>
    <dbReference type="NCBI Taxonomy" id="446469"/>
    <lineage>
        <taxon>Bacteria</taxon>
        <taxon>Bacillati</taxon>
        <taxon>Actinomycetota</taxon>
        <taxon>Actinomycetes</taxon>
        <taxon>Micrococcales</taxon>
        <taxon>Sanguibacteraceae</taxon>
        <taxon>Sanguibacter</taxon>
    </lineage>
</organism>
<dbReference type="KEGG" id="ske:Sked_28770"/>
<proteinExistence type="predicted"/>
<dbReference type="EMBL" id="CP001819">
    <property type="protein sequence ID" value="ACZ22779.1"/>
    <property type="molecule type" value="Genomic_DNA"/>
</dbReference>
<dbReference type="AlphaFoldDB" id="D1BBK8"/>
<evidence type="ECO:0000313" key="2">
    <source>
        <dbReference type="Proteomes" id="UP000000322"/>
    </source>
</evidence>
<keyword evidence="2" id="KW-1185">Reference proteome</keyword>
<dbReference type="OrthoDB" id="4829395at2"/>
<name>D1BBK8_SANKS</name>
<evidence type="ECO:0000313" key="1">
    <source>
        <dbReference type="EMBL" id="ACZ22779.1"/>
    </source>
</evidence>
<accession>D1BBK8</accession>
<dbReference type="STRING" id="446469.Sked_28770"/>
<dbReference type="HOGENOM" id="CLU_2425217_0_0_11"/>
<sequence length="91" mass="10294">MEDEFVTGTGRRYGSLIRPVTPTPLRWRMIVPRAAIAESRCFDGATRVLDIDVVATALRDRMLLIQQPDDGSGWGAPWFAWLPVERVQLKP</sequence>
<dbReference type="RefSeq" id="WP_012867848.1">
    <property type="nucleotide sequence ID" value="NC_013521.1"/>
</dbReference>
<protein>
    <submittedName>
        <fullName evidence="1">Uncharacterized protein</fullName>
    </submittedName>
</protein>
<dbReference type="Proteomes" id="UP000000322">
    <property type="component" value="Chromosome"/>
</dbReference>